<dbReference type="AlphaFoldDB" id="A0A075MUL6"/>
<keyword evidence="3" id="KW-1185">Reference proteome</keyword>
<organism evidence="2 3">
    <name type="scientific">Candidatus Nitrososphaera evergladensis SR1</name>
    <dbReference type="NCBI Taxonomy" id="1459636"/>
    <lineage>
        <taxon>Archaea</taxon>
        <taxon>Nitrososphaerota</taxon>
        <taxon>Nitrososphaeria</taxon>
        <taxon>Nitrososphaerales</taxon>
        <taxon>Nitrososphaeraceae</taxon>
        <taxon>Nitrososphaera</taxon>
    </lineage>
</organism>
<name>A0A075MUL6_9ARCH</name>
<dbReference type="RefSeq" id="WP_148701774.1">
    <property type="nucleotide sequence ID" value="NZ_CP007174.1"/>
</dbReference>
<feature type="domain" description="DUF7482" evidence="1">
    <location>
        <begin position="355"/>
        <end position="533"/>
    </location>
</feature>
<evidence type="ECO:0000313" key="3">
    <source>
        <dbReference type="Proteomes" id="UP000028194"/>
    </source>
</evidence>
<evidence type="ECO:0000259" key="1">
    <source>
        <dbReference type="Pfam" id="PF24298"/>
    </source>
</evidence>
<dbReference type="eggNOG" id="arCOG08764">
    <property type="taxonomic scope" value="Archaea"/>
</dbReference>
<sequence length="557" mass="58557">MNNARKRSQTFCIGGTAAILLSALVLFALGSGATGSNNGGTAAYAAEMMEEKSNHMMTGDSAMKGKADDSMTMMAMENNKAGPHVIKGQISNVQVGGNGQPEWIQSGIWVARITNAAAGAGSEKPLPSANLIARFSMIKPDGTSAHQHSIYNFKVMEMTMEGNSTHVLKGTATVTMPGGPVNDVPLTVKVFNNSVVGFWIGPDKVNGHFGSNPIFGILSLASKGMMNDMMSMMMVEGGTTTTMEQNLTKTALPLTLPLTRGYANGHEVFYISTEASDKGLADHLTNVTGSRVAYAPSLSHTPASSLANIYAFKNGIAGSGPLGFQPNVADSQPGDAKYSPIWRIITVEWKQGVSATELKSEQEILAAAQEGKVTIEPTSMLVNCPFVQWEGGKLMERADKALTDKSPYGPGQVLSIDTQKMQVTFVAHRGFAPDGSTIYYIATDASSQDAAKALGVTFVNKTAGTVLSGASSDLYVFTNGIKGTGPMGFQASIAGSNVGDTLYSPLWRINAATWKDPSMAKFLTTSGQISSEVSDGMLSTAVAGFVVNCPFVEVDAA</sequence>
<dbReference type="KEGG" id="nev:NTE_03327"/>
<accession>A0A075MUL6</accession>
<dbReference type="HOGENOM" id="CLU_558549_0_0_2"/>
<dbReference type="Proteomes" id="UP000028194">
    <property type="component" value="Chromosome"/>
</dbReference>
<protein>
    <recommendedName>
        <fullName evidence="1">DUF7482 domain-containing protein</fullName>
    </recommendedName>
</protein>
<dbReference type="OrthoDB" id="10704at2157"/>
<dbReference type="InterPro" id="IPR055905">
    <property type="entry name" value="DUF7482"/>
</dbReference>
<reference evidence="2 3" key="1">
    <citation type="journal article" date="2014" name="PLoS ONE">
        <title>Genome Sequence of Candidatus Nitrososphaera evergladensis from Group I.1b Enriched from Everglades Soil Reveals Novel Genomic Features of the Ammonia-Oxidizing Archaea.</title>
        <authorList>
            <person name="Zhalnina K.V."/>
            <person name="Dias R."/>
            <person name="Leonard M.T."/>
            <person name="Dorr de Quadros P."/>
            <person name="Camargo F.A."/>
            <person name="Drew J.C."/>
            <person name="Farmerie W.G."/>
            <person name="Daroub S.H."/>
            <person name="Triplett E.W."/>
        </authorList>
    </citation>
    <scope>NUCLEOTIDE SEQUENCE [LARGE SCALE GENOMIC DNA]</scope>
    <source>
        <strain evidence="2 3">SR1</strain>
    </source>
</reference>
<evidence type="ECO:0000313" key="2">
    <source>
        <dbReference type="EMBL" id="AIF85356.1"/>
    </source>
</evidence>
<dbReference type="Pfam" id="PF24298">
    <property type="entry name" value="DUF7482"/>
    <property type="match status" value="1"/>
</dbReference>
<dbReference type="EMBL" id="CP007174">
    <property type="protein sequence ID" value="AIF85356.1"/>
    <property type="molecule type" value="Genomic_DNA"/>
</dbReference>
<dbReference type="STRING" id="1459636.NTE_03327"/>
<dbReference type="GeneID" id="41598977"/>
<gene>
    <name evidence="2" type="ORF">NTE_03327</name>
</gene>
<proteinExistence type="predicted"/>